<evidence type="ECO:0000313" key="9">
    <source>
        <dbReference type="Proteomes" id="UP000541185"/>
    </source>
</evidence>
<dbReference type="CDD" id="cd11386">
    <property type="entry name" value="MCP_signal"/>
    <property type="match status" value="1"/>
</dbReference>
<dbReference type="SMART" id="SM00304">
    <property type="entry name" value="HAMP"/>
    <property type="match status" value="1"/>
</dbReference>
<keyword evidence="5" id="KW-0812">Transmembrane</keyword>
<evidence type="ECO:0000256" key="5">
    <source>
        <dbReference type="SAM" id="Phobius"/>
    </source>
</evidence>
<protein>
    <submittedName>
        <fullName evidence="8">HAMP domain-containing protein</fullName>
    </submittedName>
</protein>
<dbReference type="GO" id="GO:0004888">
    <property type="term" value="F:transmembrane signaling receptor activity"/>
    <property type="evidence" value="ECO:0007669"/>
    <property type="project" value="TreeGrafter"/>
</dbReference>
<feature type="domain" description="Methyl-accepting transducer" evidence="6">
    <location>
        <begin position="275"/>
        <end position="504"/>
    </location>
</feature>
<keyword evidence="2" id="KW-0488">Methylation</keyword>
<dbReference type="RefSeq" id="WP_169416599.1">
    <property type="nucleotide sequence ID" value="NZ_JABBFX010000001.1"/>
</dbReference>
<dbReference type="GO" id="GO:0007165">
    <property type="term" value="P:signal transduction"/>
    <property type="evidence" value="ECO:0007669"/>
    <property type="project" value="UniProtKB-KW"/>
</dbReference>
<keyword evidence="9" id="KW-1185">Reference proteome</keyword>
<dbReference type="Pfam" id="PF00672">
    <property type="entry name" value="HAMP"/>
    <property type="match status" value="1"/>
</dbReference>
<dbReference type="FunFam" id="1.10.287.950:FF:000001">
    <property type="entry name" value="Methyl-accepting chemotaxis sensory transducer"/>
    <property type="match status" value="1"/>
</dbReference>
<evidence type="ECO:0000259" key="6">
    <source>
        <dbReference type="PROSITE" id="PS50111"/>
    </source>
</evidence>
<sequence>MGTASGGRLRGTSIGVRLGLAFLAFTLVLLVMGLAGLWRIVQLDGVTTRLATVNIRMERLVAAWHTETSTNLVRSLVLARTTDPDLEQQLKPELDATSRRISQLQQQVEALDTDEEGRALIDAVGAKRKVYLAARAEILQRKKAGQGAEALRMVDSAMVPAVKAYIGAIQAILDYYKAQVDAYPQTAHASAEAGRRLLLALCIAGVLLGVLSSWLITRSITRPIARAVGTARQVADGDLTARIESRSRDEMGQLLRTLSDMAASLRRLVAQVAQGAHSLADTSAQIAQGNHDLSTRTEEQATTLEETAGAMEELTATVARNSSHADQAARFAADASAVANRGGQVVSEVVRTMDEISESSRRISDITGVIDAIAFQTNILALNAAVEAARAGEQGRGFAVVAAEVRNLAQRSAAAAKEIKALIQDAAGKVETGTRLVRTAGGASGQVVEAVQQVSALVAEIAAASREQAGGIEQVNTAVVQMDQVVQQNATLVEEAAAATESMKMQAAALLELVAQFRLEEARGGDASSPAFRPVLVAAM</sequence>
<evidence type="ECO:0000256" key="4">
    <source>
        <dbReference type="PROSITE-ProRule" id="PRU00284"/>
    </source>
</evidence>
<dbReference type="Pfam" id="PF12729">
    <property type="entry name" value="4HB_MCP_1"/>
    <property type="match status" value="1"/>
</dbReference>
<comment type="subcellular location">
    <subcellularLocation>
        <location evidence="1">Membrane</location>
    </subcellularLocation>
</comment>
<evidence type="ECO:0000259" key="7">
    <source>
        <dbReference type="PROSITE" id="PS50885"/>
    </source>
</evidence>
<organism evidence="8 9">
    <name type="scientific">Ramlibacter agri</name>
    <dbReference type="NCBI Taxonomy" id="2728837"/>
    <lineage>
        <taxon>Bacteria</taxon>
        <taxon>Pseudomonadati</taxon>
        <taxon>Pseudomonadota</taxon>
        <taxon>Betaproteobacteria</taxon>
        <taxon>Burkholderiales</taxon>
        <taxon>Comamonadaceae</taxon>
        <taxon>Ramlibacter</taxon>
    </lineage>
</organism>
<dbReference type="PROSITE" id="PS50111">
    <property type="entry name" value="CHEMOTAXIS_TRANSDUC_2"/>
    <property type="match status" value="1"/>
</dbReference>
<dbReference type="GO" id="GO:0006935">
    <property type="term" value="P:chemotaxis"/>
    <property type="evidence" value="ECO:0007669"/>
    <property type="project" value="TreeGrafter"/>
</dbReference>
<comment type="caution">
    <text evidence="8">The sequence shown here is derived from an EMBL/GenBank/DDBJ whole genome shotgun (WGS) entry which is preliminary data.</text>
</comment>
<dbReference type="CDD" id="cd06225">
    <property type="entry name" value="HAMP"/>
    <property type="match status" value="1"/>
</dbReference>
<dbReference type="Gene3D" id="6.10.340.10">
    <property type="match status" value="1"/>
</dbReference>
<dbReference type="InterPro" id="IPR003660">
    <property type="entry name" value="HAMP_dom"/>
</dbReference>
<dbReference type="GO" id="GO:0005886">
    <property type="term" value="C:plasma membrane"/>
    <property type="evidence" value="ECO:0007669"/>
    <property type="project" value="TreeGrafter"/>
</dbReference>
<gene>
    <name evidence="8" type="ORF">HHL11_01410</name>
</gene>
<reference evidence="8 9" key="1">
    <citation type="submission" date="2020-04" db="EMBL/GenBank/DDBJ databases">
        <title>Ramlibacter sp. G-1-2-2 isolated from soil.</title>
        <authorList>
            <person name="Dahal R.H."/>
        </authorList>
    </citation>
    <scope>NUCLEOTIDE SEQUENCE [LARGE SCALE GENOMIC DNA]</scope>
    <source>
        <strain evidence="8 9">G-1-2-2</strain>
    </source>
</reference>
<dbReference type="InterPro" id="IPR024478">
    <property type="entry name" value="HlyB_4HB_MCP"/>
</dbReference>
<name>A0A848GUT6_9BURK</name>
<evidence type="ECO:0000256" key="1">
    <source>
        <dbReference type="ARBA" id="ARBA00004370"/>
    </source>
</evidence>
<dbReference type="InterPro" id="IPR051310">
    <property type="entry name" value="MCP_chemotaxis"/>
</dbReference>
<keyword evidence="4" id="KW-0807">Transducer</keyword>
<dbReference type="SMART" id="SM00283">
    <property type="entry name" value="MA"/>
    <property type="match status" value="1"/>
</dbReference>
<dbReference type="EMBL" id="JABBFX010000001">
    <property type="protein sequence ID" value="NML42386.1"/>
    <property type="molecule type" value="Genomic_DNA"/>
</dbReference>
<dbReference type="InterPro" id="IPR004089">
    <property type="entry name" value="MCPsignal_dom"/>
</dbReference>
<evidence type="ECO:0000313" key="8">
    <source>
        <dbReference type="EMBL" id="NML42386.1"/>
    </source>
</evidence>
<dbReference type="CDD" id="cd19411">
    <property type="entry name" value="MCP2201-like_sensor"/>
    <property type="match status" value="1"/>
</dbReference>
<feature type="transmembrane region" description="Helical" evidence="5">
    <location>
        <begin position="20"/>
        <end position="41"/>
    </location>
</feature>
<dbReference type="Proteomes" id="UP000541185">
    <property type="component" value="Unassembled WGS sequence"/>
</dbReference>
<dbReference type="PANTHER" id="PTHR43531">
    <property type="entry name" value="PROTEIN ICFG"/>
    <property type="match status" value="1"/>
</dbReference>
<keyword evidence="5" id="KW-1133">Transmembrane helix</keyword>
<evidence type="ECO:0000256" key="3">
    <source>
        <dbReference type="ARBA" id="ARBA00029447"/>
    </source>
</evidence>
<dbReference type="AlphaFoldDB" id="A0A848GUT6"/>
<comment type="similarity">
    <text evidence="3">Belongs to the methyl-accepting chemotaxis (MCP) protein family.</text>
</comment>
<dbReference type="InterPro" id="IPR047347">
    <property type="entry name" value="YvaQ-like_sensor"/>
</dbReference>
<dbReference type="PROSITE" id="PS50885">
    <property type="entry name" value="HAMP"/>
    <property type="match status" value="1"/>
</dbReference>
<dbReference type="Pfam" id="PF00015">
    <property type="entry name" value="MCPsignal"/>
    <property type="match status" value="1"/>
</dbReference>
<dbReference type="SUPFAM" id="SSF58104">
    <property type="entry name" value="Methyl-accepting chemotaxis protein (MCP) signaling domain"/>
    <property type="match status" value="1"/>
</dbReference>
<keyword evidence="5" id="KW-0472">Membrane</keyword>
<accession>A0A848GUT6</accession>
<feature type="domain" description="HAMP" evidence="7">
    <location>
        <begin position="218"/>
        <end position="270"/>
    </location>
</feature>
<dbReference type="PANTHER" id="PTHR43531:SF14">
    <property type="entry name" value="METHYL-ACCEPTING CHEMOTAXIS PROTEIN I-RELATED"/>
    <property type="match status" value="1"/>
</dbReference>
<feature type="transmembrane region" description="Helical" evidence="5">
    <location>
        <begin position="197"/>
        <end position="216"/>
    </location>
</feature>
<dbReference type="Gene3D" id="1.10.287.950">
    <property type="entry name" value="Methyl-accepting chemotaxis protein"/>
    <property type="match status" value="1"/>
</dbReference>
<evidence type="ECO:0000256" key="2">
    <source>
        <dbReference type="ARBA" id="ARBA00022481"/>
    </source>
</evidence>
<proteinExistence type="inferred from homology"/>